<keyword evidence="2" id="KW-1185">Reference proteome</keyword>
<name>A0ACC1RFF3_9HYPO</name>
<proteinExistence type="predicted"/>
<evidence type="ECO:0000313" key="2">
    <source>
        <dbReference type="Proteomes" id="UP001148629"/>
    </source>
</evidence>
<reference evidence="1" key="1">
    <citation type="submission" date="2022-08" db="EMBL/GenBank/DDBJ databases">
        <title>Genome Sequence of Fusarium decemcellulare.</title>
        <authorList>
            <person name="Buettner E."/>
        </authorList>
    </citation>
    <scope>NUCLEOTIDE SEQUENCE</scope>
    <source>
        <strain evidence="1">Babe19</strain>
    </source>
</reference>
<accession>A0ACC1RFF3</accession>
<gene>
    <name evidence="1" type="ORF">NM208_g14609</name>
</gene>
<protein>
    <submittedName>
        <fullName evidence="1">Uncharacterized protein</fullName>
    </submittedName>
</protein>
<sequence length="406" mass="45609">MLQEFTNLVTRYLPAARGVTLDELLDYLRANLDKHSRPRYQQSLNRVAIETARLWLCDKSRGEQNTGPSAASGSGVSSSSSLSSLHSFSPLSLSEDLDDEDGDEYVVEATAQRNPRKRLAVDYNEKGIFERMLSPSPEPQPAKKRRMVVLKFTPLGGQKPVRNSTPDDNHNEGDCILVATRPTVKPTTAPEVARQNPSRSNPPHLSAARKRPLVLEHRPASNLSDTLVDKTSGSDIQPDHRAAFMSWLESRISKSDIIAQHAQLEAEKVCIQQRKLSESIKFHKEEKEQAIVEVWDAQRVLDELTGRIVAESDLQQQLRRVMDSSTSIASSGLRAVMNEYESNQKTLVDQKRQAEVELAEARAHLSRVRKDLDAAEYHVAPLATKLDNLREIRGEEERQKRTNVVL</sequence>
<comment type="caution">
    <text evidence="1">The sequence shown here is derived from an EMBL/GenBank/DDBJ whole genome shotgun (WGS) entry which is preliminary data.</text>
</comment>
<dbReference type="Proteomes" id="UP001148629">
    <property type="component" value="Unassembled WGS sequence"/>
</dbReference>
<dbReference type="EMBL" id="JANRMS010003500">
    <property type="protein sequence ID" value="KAJ3518143.1"/>
    <property type="molecule type" value="Genomic_DNA"/>
</dbReference>
<evidence type="ECO:0000313" key="1">
    <source>
        <dbReference type="EMBL" id="KAJ3518143.1"/>
    </source>
</evidence>
<organism evidence="1 2">
    <name type="scientific">Fusarium decemcellulare</name>
    <dbReference type="NCBI Taxonomy" id="57161"/>
    <lineage>
        <taxon>Eukaryota</taxon>
        <taxon>Fungi</taxon>
        <taxon>Dikarya</taxon>
        <taxon>Ascomycota</taxon>
        <taxon>Pezizomycotina</taxon>
        <taxon>Sordariomycetes</taxon>
        <taxon>Hypocreomycetidae</taxon>
        <taxon>Hypocreales</taxon>
        <taxon>Nectriaceae</taxon>
        <taxon>Fusarium</taxon>
        <taxon>Fusarium decemcellulare species complex</taxon>
    </lineage>
</organism>